<protein>
    <submittedName>
        <fullName evidence="1">Uncharacterized protein</fullName>
    </submittedName>
</protein>
<dbReference type="EMBL" id="ML741762">
    <property type="protein sequence ID" value="KAE8333326.1"/>
    <property type="molecule type" value="Genomic_DNA"/>
</dbReference>
<organism evidence="1 2">
    <name type="scientific">Aspergillus sergii</name>
    <dbReference type="NCBI Taxonomy" id="1034303"/>
    <lineage>
        <taxon>Eukaryota</taxon>
        <taxon>Fungi</taxon>
        <taxon>Dikarya</taxon>
        <taxon>Ascomycota</taxon>
        <taxon>Pezizomycotina</taxon>
        <taxon>Eurotiomycetes</taxon>
        <taxon>Eurotiomycetidae</taxon>
        <taxon>Eurotiales</taxon>
        <taxon>Aspergillaceae</taxon>
        <taxon>Aspergillus</taxon>
        <taxon>Aspergillus subgen. Circumdati</taxon>
    </lineage>
</organism>
<accession>A0A5N6XLV3</accession>
<dbReference type="Proteomes" id="UP000325945">
    <property type="component" value="Unassembled WGS sequence"/>
</dbReference>
<gene>
    <name evidence="1" type="ORF">BDV39DRAFT_165639</name>
</gene>
<reference evidence="2" key="1">
    <citation type="submission" date="2019-04" db="EMBL/GenBank/DDBJ databases">
        <title>Friends and foes A comparative genomics studyof 23 Aspergillus species from section Flavi.</title>
        <authorList>
            <consortium name="DOE Joint Genome Institute"/>
            <person name="Kjaerbolling I."/>
            <person name="Vesth T."/>
            <person name="Frisvad J.C."/>
            <person name="Nybo J.L."/>
            <person name="Theobald S."/>
            <person name="Kildgaard S."/>
            <person name="Isbrandt T."/>
            <person name="Kuo A."/>
            <person name="Sato A."/>
            <person name="Lyhne E.K."/>
            <person name="Kogle M.E."/>
            <person name="Wiebenga A."/>
            <person name="Kun R.S."/>
            <person name="Lubbers R.J."/>
            <person name="Makela M.R."/>
            <person name="Barry K."/>
            <person name="Chovatia M."/>
            <person name="Clum A."/>
            <person name="Daum C."/>
            <person name="Haridas S."/>
            <person name="He G."/>
            <person name="LaButti K."/>
            <person name="Lipzen A."/>
            <person name="Mondo S."/>
            <person name="Riley R."/>
            <person name="Salamov A."/>
            <person name="Simmons B.A."/>
            <person name="Magnuson J.K."/>
            <person name="Henrissat B."/>
            <person name="Mortensen U.H."/>
            <person name="Larsen T.O."/>
            <person name="Devries R.P."/>
            <person name="Grigoriev I.V."/>
            <person name="Machida M."/>
            <person name="Baker S.E."/>
            <person name="Andersen M.R."/>
        </authorList>
    </citation>
    <scope>NUCLEOTIDE SEQUENCE [LARGE SCALE GENOMIC DNA]</scope>
    <source>
        <strain evidence="2">CBS 130017</strain>
    </source>
</reference>
<keyword evidence="2" id="KW-1185">Reference proteome</keyword>
<dbReference type="AlphaFoldDB" id="A0A5N6XLV3"/>
<name>A0A5N6XLV3_9EURO</name>
<sequence>MRTVLLSFSGFPFVCYSLFILYDAIPALATAFVINAPTFGGRMEHTVLHSCLYLSTSCFS</sequence>
<evidence type="ECO:0000313" key="2">
    <source>
        <dbReference type="Proteomes" id="UP000325945"/>
    </source>
</evidence>
<evidence type="ECO:0000313" key="1">
    <source>
        <dbReference type="EMBL" id="KAE8333326.1"/>
    </source>
</evidence>
<proteinExistence type="predicted"/>